<protein>
    <recommendedName>
        <fullName evidence="2">CBF1-interacting co-repressor CIR N-terminal domain-containing protein</fullName>
    </recommendedName>
</protein>
<feature type="region of interest" description="Disordered" evidence="1">
    <location>
        <begin position="1"/>
        <end position="21"/>
    </location>
</feature>
<comment type="caution">
    <text evidence="3">The sequence shown here is derived from an EMBL/GenBank/DDBJ whole genome shotgun (WGS) entry which is preliminary data.</text>
</comment>
<feature type="compositionally biased region" description="Basic and acidic residues" evidence="1">
    <location>
        <begin position="245"/>
        <end position="289"/>
    </location>
</feature>
<proteinExistence type="predicted"/>
<feature type="compositionally biased region" description="Gly residues" evidence="1">
    <location>
        <begin position="233"/>
        <end position="242"/>
    </location>
</feature>
<evidence type="ECO:0000313" key="4">
    <source>
        <dbReference type="Proteomes" id="UP000703269"/>
    </source>
</evidence>
<feature type="compositionally biased region" description="Basic and acidic residues" evidence="1">
    <location>
        <begin position="126"/>
        <end position="163"/>
    </location>
</feature>
<feature type="compositionally biased region" description="Basic residues" evidence="1">
    <location>
        <begin position="1"/>
        <end position="14"/>
    </location>
</feature>
<dbReference type="SMART" id="SM01083">
    <property type="entry name" value="Cir_N"/>
    <property type="match status" value="1"/>
</dbReference>
<dbReference type="PANTHER" id="PTHR22093">
    <property type="entry name" value="LEUKOCYTE RECEPTOR CLUSTER LRC MEMBER 1"/>
    <property type="match status" value="1"/>
</dbReference>
<dbReference type="EMBL" id="BPQB01000078">
    <property type="protein sequence ID" value="GJE97901.1"/>
    <property type="molecule type" value="Genomic_DNA"/>
</dbReference>
<reference evidence="3 4" key="1">
    <citation type="submission" date="2021-08" db="EMBL/GenBank/DDBJ databases">
        <title>Draft Genome Sequence of Phanerochaete sordida strain YK-624.</title>
        <authorList>
            <person name="Mori T."/>
            <person name="Dohra H."/>
            <person name="Suzuki T."/>
            <person name="Kawagishi H."/>
            <person name="Hirai H."/>
        </authorList>
    </citation>
    <scope>NUCLEOTIDE SEQUENCE [LARGE SCALE GENOMIC DNA]</scope>
    <source>
        <strain evidence="3 4">YK-624</strain>
    </source>
</reference>
<feature type="domain" description="CBF1-interacting co-repressor CIR N-terminal" evidence="2">
    <location>
        <begin position="11"/>
        <end position="47"/>
    </location>
</feature>
<evidence type="ECO:0000313" key="3">
    <source>
        <dbReference type="EMBL" id="GJE97901.1"/>
    </source>
</evidence>
<dbReference type="Proteomes" id="UP000703269">
    <property type="component" value="Unassembled WGS sequence"/>
</dbReference>
<accession>A0A9P3LJV4</accession>
<dbReference type="PANTHER" id="PTHR22093:SF0">
    <property type="entry name" value="LEUKOCYTE RECEPTOR CLUSTER MEMBER 1"/>
    <property type="match status" value="1"/>
</dbReference>
<dbReference type="AlphaFoldDB" id="A0A9P3LJV4"/>
<feature type="compositionally biased region" description="Basic and acidic residues" evidence="1">
    <location>
        <begin position="196"/>
        <end position="210"/>
    </location>
</feature>
<feature type="region of interest" description="Disordered" evidence="1">
    <location>
        <begin position="57"/>
        <end position="289"/>
    </location>
</feature>
<keyword evidence="4" id="KW-1185">Reference proteome</keyword>
<evidence type="ECO:0000256" key="1">
    <source>
        <dbReference type="SAM" id="MobiDB-lite"/>
    </source>
</evidence>
<dbReference type="OrthoDB" id="2159131at2759"/>
<dbReference type="InterPro" id="IPR039875">
    <property type="entry name" value="LENG1-like"/>
</dbReference>
<gene>
    <name evidence="3" type="ORF">PsYK624_141230</name>
</gene>
<sequence length="289" mass="32838">MGKLNIAHHKSYHPYRRDNIERVRRDEEEARLKEAAQEGKMMLADAEARIELLRQKAGLSAASTSRRESDAEDAPPQAGPSSLTSGGHINLFEDLERQNMPVMVKTTQKGKAGPASTEQGIPLAPSEKDRTPWYSDRDHERARALPEDKQRRDLARKSVHDPLTRINQQLADRDTPPKPRAMPPPASSSRGGPEGKVAERLNRETSERQRALALIARKKREQESATPSTVRGGYDGMDGGYGDVYNRREVEEAHRHRERREPDRRDDRRDRRGSYGDSWRDGGRGGRRW</sequence>
<organism evidence="3 4">
    <name type="scientific">Phanerochaete sordida</name>
    <dbReference type="NCBI Taxonomy" id="48140"/>
    <lineage>
        <taxon>Eukaryota</taxon>
        <taxon>Fungi</taxon>
        <taxon>Dikarya</taxon>
        <taxon>Basidiomycota</taxon>
        <taxon>Agaricomycotina</taxon>
        <taxon>Agaricomycetes</taxon>
        <taxon>Polyporales</taxon>
        <taxon>Phanerochaetaceae</taxon>
        <taxon>Phanerochaete</taxon>
    </lineage>
</organism>
<dbReference type="InterPro" id="IPR019339">
    <property type="entry name" value="CIR_N_dom"/>
</dbReference>
<name>A0A9P3LJV4_9APHY</name>
<evidence type="ECO:0000259" key="2">
    <source>
        <dbReference type="SMART" id="SM01083"/>
    </source>
</evidence>